<evidence type="ECO:0000256" key="1">
    <source>
        <dbReference type="ARBA" id="ARBA00001968"/>
    </source>
</evidence>
<gene>
    <name evidence="5" type="primary">maf</name>
    <name evidence="5" type="ORF">JHT90_03065</name>
</gene>
<keyword evidence="4" id="KW-0963">Cytoplasm</keyword>
<evidence type="ECO:0000256" key="4">
    <source>
        <dbReference type="HAMAP-Rule" id="MF_00528"/>
    </source>
</evidence>
<dbReference type="Pfam" id="PF02545">
    <property type="entry name" value="Maf"/>
    <property type="match status" value="1"/>
</dbReference>
<feature type="site" description="Important for substrate specificity" evidence="4">
    <location>
        <position position="12"/>
    </location>
</feature>
<dbReference type="GO" id="GO:0009117">
    <property type="term" value="P:nucleotide metabolic process"/>
    <property type="evidence" value="ECO:0007669"/>
    <property type="project" value="UniProtKB-KW"/>
</dbReference>
<dbReference type="EC" id="3.6.1.9" evidence="4"/>
<dbReference type="Gene3D" id="3.90.950.10">
    <property type="match status" value="1"/>
</dbReference>
<comment type="catalytic activity">
    <reaction evidence="4">
        <text>dTTP + H2O = dTMP + diphosphate + H(+)</text>
        <dbReference type="Rhea" id="RHEA:28534"/>
        <dbReference type="ChEBI" id="CHEBI:15377"/>
        <dbReference type="ChEBI" id="CHEBI:15378"/>
        <dbReference type="ChEBI" id="CHEBI:33019"/>
        <dbReference type="ChEBI" id="CHEBI:37568"/>
        <dbReference type="ChEBI" id="CHEBI:63528"/>
        <dbReference type="EC" id="3.6.1.9"/>
    </reaction>
</comment>
<keyword evidence="2 4" id="KW-0378">Hydrolase</keyword>
<sequence>MTTLYLASASPRRQALLKQIGLTFSIINTDIDETPYNNELPADYVQRLAIAKAKAAFTLLSDQQQQTACILAADTTVSINNKILGKPHSQQQAIAMLAELSNKTHKVFTAITLYYQNQFINQVITTEVTMRAISEEEAIAYWQTGEPNDKAGGYAIQGLAAMFIEKIQGDYYSVVGLPLFATTQLLKQVGIYPLNKE</sequence>
<comment type="function">
    <text evidence="4">Nucleoside triphosphate pyrophosphatase that hydrolyzes dTTP and UTP. May have a dual role in cell division arrest and in preventing the incorporation of modified nucleotides into cellular nucleic acids.</text>
</comment>
<dbReference type="Proteomes" id="UP000595278">
    <property type="component" value="Chromosome"/>
</dbReference>
<comment type="similarity">
    <text evidence="4">Belongs to the Maf family. YhdE subfamily.</text>
</comment>
<dbReference type="InterPro" id="IPR003697">
    <property type="entry name" value="Maf-like"/>
</dbReference>
<comment type="subcellular location">
    <subcellularLocation>
        <location evidence="4">Cytoplasm</location>
    </subcellularLocation>
</comment>
<evidence type="ECO:0000256" key="3">
    <source>
        <dbReference type="ARBA" id="ARBA00023080"/>
    </source>
</evidence>
<evidence type="ECO:0000313" key="5">
    <source>
        <dbReference type="EMBL" id="QQP86238.1"/>
    </source>
</evidence>
<comment type="caution">
    <text evidence="4">Lacks conserved residue(s) required for the propagation of feature annotation.</text>
</comment>
<evidence type="ECO:0000256" key="2">
    <source>
        <dbReference type="ARBA" id="ARBA00022801"/>
    </source>
</evidence>
<evidence type="ECO:0000313" key="6">
    <source>
        <dbReference type="Proteomes" id="UP000595278"/>
    </source>
</evidence>
<dbReference type="GO" id="GO:0047429">
    <property type="term" value="F:nucleoside triphosphate diphosphatase activity"/>
    <property type="evidence" value="ECO:0007669"/>
    <property type="project" value="UniProtKB-EC"/>
</dbReference>
<keyword evidence="6" id="KW-1185">Reference proteome</keyword>
<reference evidence="5 6" key="1">
    <citation type="submission" date="2021-01" db="EMBL/GenBank/DDBJ databases">
        <title>Entomomonas sp. F2A isolated from a house cricket (Acheta domesticus).</title>
        <authorList>
            <person name="Spergser J."/>
            <person name="Busse H.-J."/>
        </authorList>
    </citation>
    <scope>NUCLEOTIDE SEQUENCE [LARGE SCALE GENOMIC DNA]</scope>
    <source>
        <strain evidence="5 6">F2A</strain>
    </source>
</reference>
<protein>
    <recommendedName>
        <fullName evidence="4">dTTP/UTP pyrophosphatase</fullName>
        <shortName evidence="4">dTTPase/UTPase</shortName>
        <ecNumber evidence="4">3.6.1.9</ecNumber>
    </recommendedName>
    <alternativeName>
        <fullName evidence="4">Nucleoside triphosphate pyrophosphatase</fullName>
    </alternativeName>
    <alternativeName>
        <fullName evidence="4">Nucleotide pyrophosphatase</fullName>
        <shortName evidence="4">Nucleotide PPase</shortName>
    </alternativeName>
</protein>
<feature type="site" description="Important for substrate specificity" evidence="4">
    <location>
        <position position="75"/>
    </location>
</feature>
<dbReference type="PIRSF" id="PIRSF006305">
    <property type="entry name" value="Maf"/>
    <property type="match status" value="1"/>
</dbReference>
<comment type="cofactor">
    <cofactor evidence="1 4">
        <name>a divalent metal cation</name>
        <dbReference type="ChEBI" id="CHEBI:60240"/>
    </cofactor>
</comment>
<proteinExistence type="inferred from homology"/>
<dbReference type="HAMAP" id="MF_00528">
    <property type="entry name" value="Maf"/>
    <property type="match status" value="1"/>
</dbReference>
<dbReference type="SUPFAM" id="SSF52972">
    <property type="entry name" value="ITPase-like"/>
    <property type="match status" value="1"/>
</dbReference>
<dbReference type="KEGG" id="eaz:JHT90_03065"/>
<dbReference type="PANTHER" id="PTHR43213">
    <property type="entry name" value="BIFUNCTIONAL DTTP/UTP PYROPHOSPHATASE/METHYLTRANSFERASE PROTEIN-RELATED"/>
    <property type="match status" value="1"/>
</dbReference>
<dbReference type="InterPro" id="IPR029001">
    <property type="entry name" value="ITPase-like_fam"/>
</dbReference>
<feature type="active site" description="Proton acceptor" evidence="4">
    <location>
        <position position="74"/>
    </location>
</feature>
<accession>A0A974RXH5</accession>
<dbReference type="AlphaFoldDB" id="A0A974RXH5"/>
<dbReference type="PANTHER" id="PTHR43213:SF5">
    <property type="entry name" value="BIFUNCTIONAL DTTP_UTP PYROPHOSPHATASE_METHYLTRANSFERASE PROTEIN-RELATED"/>
    <property type="match status" value="1"/>
</dbReference>
<keyword evidence="3 4" id="KW-0546">Nucleotide metabolism</keyword>
<dbReference type="RefSeq" id="WP_201093951.1">
    <property type="nucleotide sequence ID" value="NZ_CP067393.1"/>
</dbReference>
<organism evidence="5 6">
    <name type="scientific">Entomomonas asaccharolytica</name>
    <dbReference type="NCBI Taxonomy" id="2785331"/>
    <lineage>
        <taxon>Bacteria</taxon>
        <taxon>Pseudomonadati</taxon>
        <taxon>Pseudomonadota</taxon>
        <taxon>Gammaproteobacteria</taxon>
        <taxon>Pseudomonadales</taxon>
        <taxon>Pseudomonadaceae</taxon>
        <taxon>Entomomonas</taxon>
    </lineage>
</organism>
<dbReference type="CDD" id="cd00555">
    <property type="entry name" value="Maf"/>
    <property type="match status" value="1"/>
</dbReference>
<comment type="catalytic activity">
    <reaction evidence="4">
        <text>UTP + H2O = UMP + diphosphate + H(+)</text>
        <dbReference type="Rhea" id="RHEA:29395"/>
        <dbReference type="ChEBI" id="CHEBI:15377"/>
        <dbReference type="ChEBI" id="CHEBI:15378"/>
        <dbReference type="ChEBI" id="CHEBI:33019"/>
        <dbReference type="ChEBI" id="CHEBI:46398"/>
        <dbReference type="ChEBI" id="CHEBI:57865"/>
        <dbReference type="EC" id="3.6.1.9"/>
    </reaction>
</comment>
<name>A0A974RXH5_9GAMM</name>
<feature type="site" description="Important for substrate specificity" evidence="4">
    <location>
        <position position="157"/>
    </location>
</feature>
<dbReference type="EMBL" id="CP067393">
    <property type="protein sequence ID" value="QQP86238.1"/>
    <property type="molecule type" value="Genomic_DNA"/>
</dbReference>
<dbReference type="NCBIfam" id="TIGR00172">
    <property type="entry name" value="maf"/>
    <property type="match status" value="1"/>
</dbReference>
<dbReference type="GO" id="GO:0005737">
    <property type="term" value="C:cytoplasm"/>
    <property type="evidence" value="ECO:0007669"/>
    <property type="project" value="UniProtKB-SubCell"/>
</dbReference>